<evidence type="ECO:0000256" key="2">
    <source>
        <dbReference type="SAM" id="SignalP"/>
    </source>
</evidence>
<organism evidence="3">
    <name type="scientific">Ananas comosus var. bracteatus</name>
    <name type="common">red pineapple</name>
    <dbReference type="NCBI Taxonomy" id="296719"/>
    <lineage>
        <taxon>Eukaryota</taxon>
        <taxon>Viridiplantae</taxon>
        <taxon>Streptophyta</taxon>
        <taxon>Embryophyta</taxon>
        <taxon>Tracheophyta</taxon>
        <taxon>Spermatophyta</taxon>
        <taxon>Magnoliopsida</taxon>
        <taxon>Liliopsida</taxon>
        <taxon>Poales</taxon>
        <taxon>Bromeliaceae</taxon>
        <taxon>Bromelioideae</taxon>
        <taxon>Ananas</taxon>
    </lineage>
</organism>
<gene>
    <name evidence="3" type="ORF">CB5_LOCUS30949</name>
</gene>
<feature type="signal peptide" evidence="2">
    <location>
        <begin position="1"/>
        <end position="35"/>
    </location>
</feature>
<reference evidence="3" key="1">
    <citation type="submission" date="2020-07" db="EMBL/GenBank/DDBJ databases">
        <authorList>
            <person name="Lin J."/>
        </authorList>
    </citation>
    <scope>NUCLEOTIDE SEQUENCE</scope>
</reference>
<dbReference type="EMBL" id="CAJEUB010000059">
    <property type="protein sequence ID" value="CAD1847738.1"/>
    <property type="molecule type" value="Genomic_DNA"/>
</dbReference>
<feature type="chain" id="PRO_5028053593" description="Transmembrane protein" evidence="2">
    <location>
        <begin position="36"/>
        <end position="132"/>
    </location>
</feature>
<feature type="region of interest" description="Disordered" evidence="1">
    <location>
        <begin position="44"/>
        <end position="93"/>
    </location>
</feature>
<evidence type="ECO:0000256" key="1">
    <source>
        <dbReference type="SAM" id="MobiDB-lite"/>
    </source>
</evidence>
<accession>A0A6V7QXQ3</accession>
<protein>
    <recommendedName>
        <fullName evidence="4">Transmembrane protein</fullName>
    </recommendedName>
</protein>
<evidence type="ECO:0008006" key="4">
    <source>
        <dbReference type="Google" id="ProtNLM"/>
    </source>
</evidence>
<feature type="compositionally biased region" description="Gly residues" evidence="1">
    <location>
        <begin position="61"/>
        <end position="75"/>
    </location>
</feature>
<feature type="compositionally biased region" description="Basic and acidic residues" evidence="1">
    <location>
        <begin position="47"/>
        <end position="59"/>
    </location>
</feature>
<evidence type="ECO:0000313" key="3">
    <source>
        <dbReference type="EMBL" id="CAD1847738.1"/>
    </source>
</evidence>
<dbReference type="AlphaFoldDB" id="A0A6V7QXQ3"/>
<name>A0A6V7QXQ3_ANACO</name>
<proteinExistence type="predicted"/>
<keyword evidence="2" id="KW-0732">Signal</keyword>
<sequence>MVSSNNTSIRTLLLHLLLLTTLLLLPSFLLNTTEARAIGVSAELQDDSGRKTTQPERRALKGGGRGGGRSGGSSGGRTPELPYQGRQAAPPTLTVAQQLRHPLTAPWPSRFSPLFSWLPLLPPYRIYASLAL</sequence>